<proteinExistence type="predicted"/>
<gene>
    <name evidence="2" type="ORF">NZK81_15380</name>
</gene>
<dbReference type="RefSeq" id="WP_260046965.1">
    <property type="nucleotide sequence ID" value="NZ_JANZXA010000011.1"/>
</dbReference>
<reference evidence="2" key="1">
    <citation type="submission" date="2022-09" db="EMBL/GenBank/DDBJ databases">
        <title>Novosphingobium sp. Nov., a polycyclic aromatic hydrocarbon-degrading bacterium isolated form mangrove sediments in HongKong.</title>
        <authorList>
            <person name="Hu Z."/>
        </authorList>
    </citation>
    <scope>NUCLEOTIDE SEQUENCE</scope>
    <source>
        <strain evidence="2">HK4-1</strain>
    </source>
</reference>
<comment type="caution">
    <text evidence="2">The sequence shown here is derived from an EMBL/GenBank/DDBJ whole genome shotgun (WGS) entry which is preliminary data.</text>
</comment>
<dbReference type="PANTHER" id="PTHR10443:SF12">
    <property type="entry name" value="DIPEPTIDASE"/>
    <property type="match status" value="1"/>
</dbReference>
<keyword evidence="1" id="KW-0732">Signal</keyword>
<feature type="chain" id="PRO_5045645642" evidence="1">
    <location>
        <begin position="24"/>
        <end position="418"/>
    </location>
</feature>
<dbReference type="Gene3D" id="1.10.287.650">
    <property type="entry name" value="L27 domain"/>
    <property type="match status" value="1"/>
</dbReference>
<dbReference type="PROSITE" id="PS51365">
    <property type="entry name" value="RENAL_DIPEPTIDASE_2"/>
    <property type="match status" value="1"/>
</dbReference>
<dbReference type="InterPro" id="IPR032466">
    <property type="entry name" value="Metal_Hydrolase"/>
</dbReference>
<dbReference type="CDD" id="cd01301">
    <property type="entry name" value="rDP_like"/>
    <property type="match status" value="1"/>
</dbReference>
<evidence type="ECO:0000313" key="3">
    <source>
        <dbReference type="Proteomes" id="UP001165583"/>
    </source>
</evidence>
<feature type="signal peptide" evidence="1">
    <location>
        <begin position="1"/>
        <end position="23"/>
    </location>
</feature>
<dbReference type="Gene3D" id="3.20.20.140">
    <property type="entry name" value="Metal-dependent hydrolases"/>
    <property type="match status" value="1"/>
</dbReference>
<name>A0ABT2I7Y5_9SPHN</name>
<dbReference type="Pfam" id="PF01244">
    <property type="entry name" value="Peptidase_M19"/>
    <property type="match status" value="1"/>
</dbReference>
<dbReference type="Proteomes" id="UP001165583">
    <property type="component" value="Unassembled WGS sequence"/>
</dbReference>
<dbReference type="EMBL" id="JANZXA010000011">
    <property type="protein sequence ID" value="MCT2400935.1"/>
    <property type="molecule type" value="Genomic_DNA"/>
</dbReference>
<sequence>MKTRALRLLAGAALLLPMQAVHASDNASGDPASPEVVAMQHAMITLDTHLDTPESVDRPGWSIMDWHDVRQDYSQVDLPRMKAGQFDGGFWAIFTPQGPIDTASYAKVRDFAVMRGMSIRLMVASHPDQFELALKADDAARIHAKGKRIVYMSIENAYPLGEDVSMLKLFYKMGVRETGFAHFMNNQFADSSTDPNGPKWHGLSPLGEKLLAEANKLGMIIDGSHSSDEVLDQLIAKSTTPVVLSHSGCKAIYDHPRNVDDDRLRALAAKGGVIQINSYGGYLRASKPNPERLKAMRALYSDMRDNADMTAAQQEALNARRREIDIKYPETDKPTFDDFMKHLLHALKVVGPDHVGIGMDWDGGGGVVGLEDVSGLPKITAALLKAGYTREDVTKIWGSNILRVMRQVEAAAAPEASD</sequence>
<dbReference type="PANTHER" id="PTHR10443">
    <property type="entry name" value="MICROSOMAL DIPEPTIDASE"/>
    <property type="match status" value="1"/>
</dbReference>
<protein>
    <submittedName>
        <fullName evidence="2">Dipeptidase</fullName>
    </submittedName>
</protein>
<evidence type="ECO:0000256" key="1">
    <source>
        <dbReference type="SAM" id="SignalP"/>
    </source>
</evidence>
<accession>A0ABT2I7Y5</accession>
<evidence type="ECO:0000313" key="2">
    <source>
        <dbReference type="EMBL" id="MCT2400935.1"/>
    </source>
</evidence>
<dbReference type="InterPro" id="IPR008257">
    <property type="entry name" value="Pept_M19"/>
</dbReference>
<dbReference type="SUPFAM" id="SSF51556">
    <property type="entry name" value="Metallo-dependent hydrolases"/>
    <property type="match status" value="1"/>
</dbReference>
<keyword evidence="3" id="KW-1185">Reference proteome</keyword>
<organism evidence="2 3">
    <name type="scientific">Novosphingobium mangrovi</name>
    <name type="common">ex Huang et al. 2023</name>
    <dbReference type="NCBI Taxonomy" id="2976432"/>
    <lineage>
        <taxon>Bacteria</taxon>
        <taxon>Pseudomonadati</taxon>
        <taxon>Pseudomonadota</taxon>
        <taxon>Alphaproteobacteria</taxon>
        <taxon>Sphingomonadales</taxon>
        <taxon>Sphingomonadaceae</taxon>
        <taxon>Novosphingobium</taxon>
    </lineage>
</organism>